<feature type="compositionally biased region" description="Basic and acidic residues" evidence="1">
    <location>
        <begin position="197"/>
        <end position="207"/>
    </location>
</feature>
<dbReference type="KEGG" id="ovi:T265_05853"/>
<gene>
    <name evidence="2" type="ORF">T265_05853</name>
</gene>
<dbReference type="CTD" id="20320035"/>
<dbReference type="RefSeq" id="XP_009169238.1">
    <property type="nucleotide sequence ID" value="XM_009170974.1"/>
</dbReference>
<accession>A0A074ZMN3</accession>
<reference evidence="2 3" key="1">
    <citation type="submission" date="2013-11" db="EMBL/GenBank/DDBJ databases">
        <title>Opisthorchis viverrini - life in the bile duct.</title>
        <authorList>
            <person name="Young N.D."/>
            <person name="Nagarajan N."/>
            <person name="Lin S.J."/>
            <person name="Korhonen P.K."/>
            <person name="Jex A.R."/>
            <person name="Hall R.S."/>
            <person name="Safavi-Hemami H."/>
            <person name="Kaewkong W."/>
            <person name="Bertrand D."/>
            <person name="Gao S."/>
            <person name="Seet Q."/>
            <person name="Wongkham S."/>
            <person name="Teh B.T."/>
            <person name="Wongkham C."/>
            <person name="Intapan P.M."/>
            <person name="Maleewong W."/>
            <person name="Yang X."/>
            <person name="Hu M."/>
            <person name="Wang Z."/>
            <person name="Hofmann A."/>
            <person name="Sternberg P.W."/>
            <person name="Tan P."/>
            <person name="Wang J."/>
            <person name="Gasser R.B."/>
        </authorList>
    </citation>
    <scope>NUCLEOTIDE SEQUENCE [LARGE SCALE GENOMIC DNA]</scope>
</reference>
<feature type="region of interest" description="Disordered" evidence="1">
    <location>
        <begin position="165"/>
        <end position="216"/>
    </location>
</feature>
<evidence type="ECO:0000313" key="3">
    <source>
        <dbReference type="Proteomes" id="UP000054324"/>
    </source>
</evidence>
<dbReference type="GeneID" id="20320035"/>
<keyword evidence="3" id="KW-1185">Reference proteome</keyword>
<dbReference type="Proteomes" id="UP000054324">
    <property type="component" value="Unassembled WGS sequence"/>
</dbReference>
<dbReference type="EMBL" id="KL596733">
    <property type="protein sequence ID" value="KER27022.1"/>
    <property type="molecule type" value="Genomic_DNA"/>
</dbReference>
<organism evidence="2 3">
    <name type="scientific">Opisthorchis viverrini</name>
    <name type="common">Southeast Asian liver fluke</name>
    <dbReference type="NCBI Taxonomy" id="6198"/>
    <lineage>
        <taxon>Eukaryota</taxon>
        <taxon>Metazoa</taxon>
        <taxon>Spiralia</taxon>
        <taxon>Lophotrochozoa</taxon>
        <taxon>Platyhelminthes</taxon>
        <taxon>Trematoda</taxon>
        <taxon>Digenea</taxon>
        <taxon>Opisthorchiida</taxon>
        <taxon>Opisthorchiata</taxon>
        <taxon>Opisthorchiidae</taxon>
        <taxon>Opisthorchis</taxon>
    </lineage>
</organism>
<name>A0A074ZMN3_OPIVI</name>
<proteinExistence type="predicted"/>
<protein>
    <submittedName>
        <fullName evidence="2">Uncharacterized protein</fullName>
    </submittedName>
</protein>
<sequence>MSPIHNSGVDCLKLLFTLEKYTHLQINLVFTGDSIESLVYDVLQLDVLHTGRLMIHTKIPTPLAVQYSRELGGILLLYSEDKKATRRNCVLTQLQTYIYDSLVTVFDSRSTLLHAHIGSRAVVPLSRLIIDVSVCALVYGVPWPSNWVNVDRSINTSTLTQSISRYERKNHTATGLGAKKPNGNQRSNWVKGRKSRKTEGQSNERKRPNPSTSTTYRTAELNVPNEPTRHRRLKPREIHRRPIKLHDYRLQNYQILFRSYIITGRRGGIHPLNPELTMSPRLVMKRLQSNCQARRTDQQPN</sequence>
<evidence type="ECO:0000313" key="2">
    <source>
        <dbReference type="EMBL" id="KER27022.1"/>
    </source>
</evidence>
<dbReference type="AlphaFoldDB" id="A0A074ZMN3"/>
<evidence type="ECO:0000256" key="1">
    <source>
        <dbReference type="SAM" id="MobiDB-lite"/>
    </source>
</evidence>